<sequence length="84" mass="9295">MEIEHGIRDLTDASRISGGSDRSKTENMEVQVVIDLLLQVRDPTVNSVDVGLRSKKTKMTRSRDCSPKCNDGNAVSRYDSPDVT</sequence>
<organism evidence="1 2">
    <name type="scientific">Persea americana</name>
    <name type="common">Avocado</name>
    <dbReference type="NCBI Taxonomy" id="3435"/>
    <lineage>
        <taxon>Eukaryota</taxon>
        <taxon>Viridiplantae</taxon>
        <taxon>Streptophyta</taxon>
        <taxon>Embryophyta</taxon>
        <taxon>Tracheophyta</taxon>
        <taxon>Spermatophyta</taxon>
        <taxon>Magnoliopsida</taxon>
        <taxon>Magnoliidae</taxon>
        <taxon>Laurales</taxon>
        <taxon>Lauraceae</taxon>
        <taxon>Persea</taxon>
    </lineage>
</organism>
<proteinExistence type="predicted"/>
<name>A0ACC2KEC8_PERAE</name>
<evidence type="ECO:0000313" key="2">
    <source>
        <dbReference type="Proteomes" id="UP001234297"/>
    </source>
</evidence>
<accession>A0ACC2KEC8</accession>
<gene>
    <name evidence="1" type="ORF">MRB53_027901</name>
</gene>
<reference evidence="1 2" key="1">
    <citation type="journal article" date="2022" name="Hortic Res">
        <title>A haplotype resolved chromosomal level avocado genome allows analysis of novel avocado genes.</title>
        <authorList>
            <person name="Nath O."/>
            <person name="Fletcher S.J."/>
            <person name="Hayward A."/>
            <person name="Shaw L.M."/>
            <person name="Masouleh A.K."/>
            <person name="Furtado A."/>
            <person name="Henry R.J."/>
            <person name="Mitter N."/>
        </authorList>
    </citation>
    <scope>NUCLEOTIDE SEQUENCE [LARGE SCALE GENOMIC DNA]</scope>
    <source>
        <strain evidence="2">cv. Hass</strain>
        <tissue evidence="1">Leaves</tissue>
    </source>
</reference>
<evidence type="ECO:0000313" key="1">
    <source>
        <dbReference type="EMBL" id="KAJ8619372.1"/>
    </source>
</evidence>
<protein>
    <submittedName>
        <fullName evidence="1">Uncharacterized protein</fullName>
    </submittedName>
</protein>
<comment type="caution">
    <text evidence="1">The sequence shown here is derived from an EMBL/GenBank/DDBJ whole genome shotgun (WGS) entry which is preliminary data.</text>
</comment>
<dbReference type="Proteomes" id="UP001234297">
    <property type="component" value="Chromosome 9"/>
</dbReference>
<keyword evidence="2" id="KW-1185">Reference proteome</keyword>
<dbReference type="EMBL" id="CM056817">
    <property type="protein sequence ID" value="KAJ8619372.1"/>
    <property type="molecule type" value="Genomic_DNA"/>
</dbReference>